<dbReference type="InterPro" id="IPR050089">
    <property type="entry name" value="SAICAR_synthetase"/>
</dbReference>
<dbReference type="Pfam" id="PF00731">
    <property type="entry name" value="AIRC"/>
    <property type="match status" value="1"/>
</dbReference>
<keyword evidence="4" id="KW-0547">Nucleotide-binding</keyword>
<comment type="pathway">
    <text evidence="1">Purine metabolism; IMP biosynthesis via de novo pathway; 5-amino-1-(5-phospho-D-ribosyl)imidazole-4-carboxamide from 5-amino-1-(5-phospho-D-ribosyl)imidazole-4-carboxylate: step 1/2.</text>
</comment>
<dbReference type="AlphaFoldDB" id="A0A0G0T192"/>
<name>A0A0G0T192_9BACT</name>
<evidence type="ECO:0000256" key="7">
    <source>
        <dbReference type="ARBA" id="ARBA00048475"/>
    </source>
</evidence>
<dbReference type="SMART" id="SM01001">
    <property type="entry name" value="AIRC"/>
    <property type="match status" value="1"/>
</dbReference>
<dbReference type="EMBL" id="LBZL01000001">
    <property type="protein sequence ID" value="KKR70789.1"/>
    <property type="molecule type" value="Genomic_DNA"/>
</dbReference>
<dbReference type="Gene3D" id="3.30.200.20">
    <property type="entry name" value="Phosphorylase Kinase, domain 1"/>
    <property type="match status" value="1"/>
</dbReference>
<accession>A0A0G0T192</accession>
<keyword evidence="5" id="KW-0658">Purine biosynthesis</keyword>
<dbReference type="UniPathway" id="UPA00074">
    <property type="reaction ID" value="UER00131"/>
</dbReference>
<evidence type="ECO:0000259" key="8">
    <source>
        <dbReference type="SMART" id="SM01001"/>
    </source>
</evidence>
<dbReference type="GO" id="GO:0004639">
    <property type="term" value="F:phosphoribosylaminoimidazolesuccinocarboxamide synthase activity"/>
    <property type="evidence" value="ECO:0007669"/>
    <property type="project" value="UniProtKB-EC"/>
</dbReference>
<dbReference type="EC" id="6.3.2.6" evidence="2"/>
<organism evidence="9 10">
    <name type="scientific">Candidatus Nomurabacteria bacterium GW2011_GWB1_40_7</name>
    <dbReference type="NCBI Taxonomy" id="1618744"/>
    <lineage>
        <taxon>Bacteria</taxon>
        <taxon>Candidatus Nomuraibacteriota</taxon>
    </lineage>
</organism>
<dbReference type="Gene3D" id="3.30.470.20">
    <property type="entry name" value="ATP-grasp fold, B domain"/>
    <property type="match status" value="1"/>
</dbReference>
<evidence type="ECO:0000256" key="3">
    <source>
        <dbReference type="ARBA" id="ARBA00022598"/>
    </source>
</evidence>
<evidence type="ECO:0000256" key="2">
    <source>
        <dbReference type="ARBA" id="ARBA00012217"/>
    </source>
</evidence>
<dbReference type="PANTHER" id="PTHR43599:SF3">
    <property type="entry name" value="SI:DKEY-6E2.2"/>
    <property type="match status" value="1"/>
</dbReference>
<dbReference type="PATRIC" id="fig|1618744.3.peg.21"/>
<comment type="catalytic activity">
    <reaction evidence="7">
        <text>5-amino-1-(5-phospho-D-ribosyl)imidazole-4-carboxylate + L-aspartate + ATP = (2S)-2-[5-amino-1-(5-phospho-beta-D-ribosyl)imidazole-4-carboxamido]succinate + ADP + phosphate + 2 H(+)</text>
        <dbReference type="Rhea" id="RHEA:22628"/>
        <dbReference type="ChEBI" id="CHEBI:15378"/>
        <dbReference type="ChEBI" id="CHEBI:29991"/>
        <dbReference type="ChEBI" id="CHEBI:30616"/>
        <dbReference type="ChEBI" id="CHEBI:43474"/>
        <dbReference type="ChEBI" id="CHEBI:58443"/>
        <dbReference type="ChEBI" id="CHEBI:77657"/>
        <dbReference type="ChEBI" id="CHEBI:456216"/>
        <dbReference type="EC" id="6.3.2.6"/>
    </reaction>
</comment>
<dbReference type="SUPFAM" id="SSF52255">
    <property type="entry name" value="N5-CAIR mutase (phosphoribosylaminoimidazole carboxylase, PurE)"/>
    <property type="match status" value="1"/>
</dbReference>
<evidence type="ECO:0000256" key="1">
    <source>
        <dbReference type="ARBA" id="ARBA00004672"/>
    </source>
</evidence>
<protein>
    <recommendedName>
        <fullName evidence="2">phosphoribosylaminoimidazolesuccinocarboxamide synthase</fullName>
        <ecNumber evidence="2">6.3.2.6</ecNumber>
    </recommendedName>
</protein>
<dbReference type="GO" id="GO:0005524">
    <property type="term" value="F:ATP binding"/>
    <property type="evidence" value="ECO:0007669"/>
    <property type="project" value="UniProtKB-KW"/>
</dbReference>
<comment type="caution">
    <text evidence="9">The sequence shown here is derived from an EMBL/GenBank/DDBJ whole genome shotgun (WGS) entry which is preliminary data.</text>
</comment>
<evidence type="ECO:0000256" key="6">
    <source>
        <dbReference type="ARBA" id="ARBA00022840"/>
    </source>
</evidence>
<dbReference type="PANTHER" id="PTHR43599">
    <property type="entry name" value="MULTIFUNCTIONAL PROTEIN ADE2"/>
    <property type="match status" value="1"/>
</dbReference>
<proteinExistence type="predicted"/>
<evidence type="ECO:0000256" key="4">
    <source>
        <dbReference type="ARBA" id="ARBA00022741"/>
    </source>
</evidence>
<dbReference type="GO" id="GO:0006189">
    <property type="term" value="P:'de novo' IMP biosynthetic process"/>
    <property type="evidence" value="ECO:0007669"/>
    <property type="project" value="UniProtKB-UniPathway"/>
</dbReference>
<dbReference type="Gene3D" id="3.40.50.1970">
    <property type="match status" value="1"/>
</dbReference>
<evidence type="ECO:0000256" key="5">
    <source>
        <dbReference type="ARBA" id="ARBA00022755"/>
    </source>
</evidence>
<evidence type="ECO:0000313" key="10">
    <source>
        <dbReference type="Proteomes" id="UP000034452"/>
    </source>
</evidence>
<dbReference type="InterPro" id="IPR028923">
    <property type="entry name" value="SAICAR_synt/ADE2_N"/>
</dbReference>
<dbReference type="InterPro" id="IPR000031">
    <property type="entry name" value="PurE_dom"/>
</dbReference>
<feature type="domain" description="PurE" evidence="8">
    <location>
        <begin position="322"/>
        <end position="441"/>
    </location>
</feature>
<keyword evidence="3" id="KW-0436">Ligase</keyword>
<sequence>MGIPEEALSFPPIAEGKTKRIFEMTDGLARVIVVSKDDITAGDGAKHDIIDGKAKLANQTTCNVFRLLKDCGIPVAFEEEFASSDIPAYGFTAPKCAMLPYEVVVRREAHGSYLKRAPHLAKGHIFPQLVLEFYLKTSGKKWKNHELVCDDPLMIYDAAENLVHLYNPKQPNLPQTPAQPFLVLPGEEVESRGNERVLREIMGTCAKTTFLILEKAWQLQGRKLVDFKVEFGLSPNGVLMLADVIDNDSWRVMDASGGYIDKQVYRDGGDLNEVTSKYQQVAELTSRFSLPHQQLILWRGSDKDDFNLFHGPLRKLIPGYELKTSEVTCSMHKQPARAYRMLQRLISEVPDSVLLAYVGMSNGAGPTLAANATVPVITVPASYKKFPEDVWSSLRMPSNVPVMTVLNPANAVLAALQILAIRNPAIYAALRFEQEKRLTEI</sequence>
<dbReference type="Pfam" id="PF01259">
    <property type="entry name" value="SAICAR_synt"/>
    <property type="match status" value="2"/>
</dbReference>
<dbReference type="Proteomes" id="UP000034452">
    <property type="component" value="Unassembled WGS sequence"/>
</dbReference>
<keyword evidence="6" id="KW-0067">ATP-binding</keyword>
<dbReference type="SUPFAM" id="SSF56104">
    <property type="entry name" value="SAICAR synthase-like"/>
    <property type="match status" value="1"/>
</dbReference>
<evidence type="ECO:0000313" key="9">
    <source>
        <dbReference type="EMBL" id="KKR70789.1"/>
    </source>
</evidence>
<reference evidence="9 10" key="1">
    <citation type="journal article" date="2015" name="Nature">
        <title>rRNA introns, odd ribosomes, and small enigmatic genomes across a large radiation of phyla.</title>
        <authorList>
            <person name="Brown C.T."/>
            <person name="Hug L.A."/>
            <person name="Thomas B.C."/>
            <person name="Sharon I."/>
            <person name="Castelle C.J."/>
            <person name="Singh A."/>
            <person name="Wilkins M.J."/>
            <person name="Williams K.H."/>
            <person name="Banfield J.F."/>
        </authorList>
    </citation>
    <scope>NUCLEOTIDE SEQUENCE [LARGE SCALE GENOMIC DNA]</scope>
</reference>
<gene>
    <name evidence="9" type="ORF">UU13_C0001G0017</name>
</gene>